<gene>
    <name evidence="1" type="ORF">LCOR_10490.1</name>
</gene>
<proteinExistence type="predicted"/>
<evidence type="ECO:0000313" key="2">
    <source>
        <dbReference type="Proteomes" id="UP000027586"/>
    </source>
</evidence>
<evidence type="ECO:0000313" key="1">
    <source>
        <dbReference type="EMBL" id="CDH59684.1"/>
    </source>
</evidence>
<dbReference type="EMBL" id="CBTN010000073">
    <property type="protein sequence ID" value="CDH59684.1"/>
    <property type="molecule type" value="Genomic_DNA"/>
</dbReference>
<reference evidence="1" key="1">
    <citation type="submission" date="2013-08" db="EMBL/GenBank/DDBJ databases">
        <title>Gene expansion shapes genome architecture in the human pathogen Lichtheimia corymbifera: an evolutionary genomics analysis in the ancient terrestrial Mucorales (Mucoromycotina).</title>
        <authorList>
            <person name="Schwartze V.U."/>
            <person name="Winter S."/>
            <person name="Shelest E."/>
            <person name="Marcet-Houben M."/>
            <person name="Horn F."/>
            <person name="Wehner S."/>
            <person name="Hoffmann K."/>
            <person name="Riege K."/>
            <person name="Sammeth M."/>
            <person name="Nowrousian M."/>
            <person name="Valiante V."/>
            <person name="Linde J."/>
            <person name="Jacobsen I.D."/>
            <person name="Marz M."/>
            <person name="Brakhage A.A."/>
            <person name="Gabaldon T."/>
            <person name="Bocker S."/>
            <person name="Voigt K."/>
        </authorList>
    </citation>
    <scope>NUCLEOTIDE SEQUENCE [LARGE SCALE GENOMIC DNA]</scope>
    <source>
        <strain evidence="1">FSU 9682</strain>
    </source>
</reference>
<dbReference type="VEuPathDB" id="FungiDB:LCOR_10490.1"/>
<sequence>MTTVHKLDNVAIINSHRKRMVKWMNEARTHSIILHVLSHLWGRSEYHQHFSCDIENYVRDDEGNPAAPVSMRLDYLQHCWGLL</sequence>
<protein>
    <submittedName>
        <fullName evidence="1">Uncharacterized protein</fullName>
    </submittedName>
</protein>
<comment type="caution">
    <text evidence="1">The sequence shown here is derived from an EMBL/GenBank/DDBJ whole genome shotgun (WGS) entry which is preliminary data.</text>
</comment>
<name>A0A068SBL9_9FUNG</name>
<accession>A0A068SBL9</accession>
<dbReference type="AlphaFoldDB" id="A0A068SBL9"/>
<keyword evidence="2" id="KW-1185">Reference proteome</keyword>
<dbReference type="Proteomes" id="UP000027586">
    <property type="component" value="Unassembled WGS sequence"/>
</dbReference>
<dbReference type="OrthoDB" id="3557394at2759"/>
<organism evidence="1 2">
    <name type="scientific">Lichtheimia corymbifera JMRC:FSU:9682</name>
    <dbReference type="NCBI Taxonomy" id="1263082"/>
    <lineage>
        <taxon>Eukaryota</taxon>
        <taxon>Fungi</taxon>
        <taxon>Fungi incertae sedis</taxon>
        <taxon>Mucoromycota</taxon>
        <taxon>Mucoromycotina</taxon>
        <taxon>Mucoromycetes</taxon>
        <taxon>Mucorales</taxon>
        <taxon>Lichtheimiaceae</taxon>
        <taxon>Lichtheimia</taxon>
    </lineage>
</organism>